<dbReference type="EMBL" id="BAAAZO010000010">
    <property type="protein sequence ID" value="GAA3629248.1"/>
    <property type="molecule type" value="Genomic_DNA"/>
</dbReference>
<keyword evidence="1" id="KW-0812">Transmembrane</keyword>
<feature type="transmembrane region" description="Helical" evidence="1">
    <location>
        <begin position="43"/>
        <end position="63"/>
    </location>
</feature>
<accession>A0ABP7ACX1</accession>
<comment type="caution">
    <text evidence="2">The sequence shown here is derived from an EMBL/GenBank/DDBJ whole genome shotgun (WGS) entry which is preliminary data.</text>
</comment>
<evidence type="ECO:0000313" key="3">
    <source>
        <dbReference type="Proteomes" id="UP001501074"/>
    </source>
</evidence>
<name>A0ABP7ACX1_9ACTN</name>
<keyword evidence="1" id="KW-1133">Transmembrane helix</keyword>
<gene>
    <name evidence="2" type="ORF">GCM10022223_53500</name>
</gene>
<keyword evidence="3" id="KW-1185">Reference proteome</keyword>
<keyword evidence="1" id="KW-0472">Membrane</keyword>
<organism evidence="2 3">
    <name type="scientific">Kineosporia mesophila</name>
    <dbReference type="NCBI Taxonomy" id="566012"/>
    <lineage>
        <taxon>Bacteria</taxon>
        <taxon>Bacillati</taxon>
        <taxon>Actinomycetota</taxon>
        <taxon>Actinomycetes</taxon>
        <taxon>Kineosporiales</taxon>
        <taxon>Kineosporiaceae</taxon>
        <taxon>Kineosporia</taxon>
    </lineage>
</organism>
<proteinExistence type="predicted"/>
<evidence type="ECO:0000313" key="2">
    <source>
        <dbReference type="EMBL" id="GAA3629248.1"/>
    </source>
</evidence>
<reference evidence="3" key="1">
    <citation type="journal article" date="2019" name="Int. J. Syst. Evol. Microbiol.">
        <title>The Global Catalogue of Microorganisms (GCM) 10K type strain sequencing project: providing services to taxonomists for standard genome sequencing and annotation.</title>
        <authorList>
            <consortium name="The Broad Institute Genomics Platform"/>
            <consortium name="The Broad Institute Genome Sequencing Center for Infectious Disease"/>
            <person name="Wu L."/>
            <person name="Ma J."/>
        </authorList>
    </citation>
    <scope>NUCLEOTIDE SEQUENCE [LARGE SCALE GENOMIC DNA]</scope>
    <source>
        <strain evidence="3">JCM 16902</strain>
    </source>
</reference>
<protein>
    <submittedName>
        <fullName evidence="2">Uncharacterized protein</fullName>
    </submittedName>
</protein>
<sequence>MSMSEQQIRQHFRTAPVEGAVNAQEIVAAGRQQFRARRRRRTWGATATATTAVLAAVTGGIALSSHRDARFELVGSGLTLAAGSSGPVQVSDDRVDLGHGLQAWREGKVLGVGYPDSTHTLLDTTDPTARWGDLGYDVATLDPEGQNDGVTAVVGTVRGQPSHVVVSIAGVTQTATIACFTQAQGWCSYAALVPVSVQNYGTEPTTVRVS</sequence>
<evidence type="ECO:0000256" key="1">
    <source>
        <dbReference type="SAM" id="Phobius"/>
    </source>
</evidence>
<dbReference type="Proteomes" id="UP001501074">
    <property type="component" value="Unassembled WGS sequence"/>
</dbReference>